<dbReference type="Pfam" id="PF05738">
    <property type="entry name" value="Cna_B"/>
    <property type="match status" value="1"/>
</dbReference>
<dbReference type="InterPro" id="IPR008966">
    <property type="entry name" value="Adhesion_dom_sf"/>
</dbReference>
<keyword evidence="2" id="KW-0812">Transmembrane</keyword>
<dbReference type="Gene3D" id="2.60.40.10">
    <property type="entry name" value="Immunoglobulins"/>
    <property type="match status" value="1"/>
</dbReference>
<feature type="compositionally biased region" description="Low complexity" evidence="1">
    <location>
        <begin position="76"/>
        <end position="85"/>
    </location>
</feature>
<evidence type="ECO:0000313" key="5">
    <source>
        <dbReference type="EMBL" id="SEM19125.1"/>
    </source>
</evidence>
<dbReference type="Pfam" id="PF17802">
    <property type="entry name" value="SpaA"/>
    <property type="match status" value="1"/>
</dbReference>
<name>A0A1H7WDI6_9STRE</name>
<dbReference type="Gene3D" id="2.60.40.1140">
    <property type="entry name" value="Collagen-binding surface protein Cna, B-type domain"/>
    <property type="match status" value="1"/>
</dbReference>
<evidence type="ECO:0000259" key="3">
    <source>
        <dbReference type="Pfam" id="PF05738"/>
    </source>
</evidence>
<dbReference type="SUPFAM" id="SSF49478">
    <property type="entry name" value="Cna protein B-type domain"/>
    <property type="match status" value="1"/>
</dbReference>
<feature type="compositionally biased region" description="Polar residues" evidence="1">
    <location>
        <begin position="86"/>
        <end position="95"/>
    </location>
</feature>
<feature type="region of interest" description="Disordered" evidence="1">
    <location>
        <begin position="57"/>
        <end position="95"/>
    </location>
</feature>
<dbReference type="InterPro" id="IPR013783">
    <property type="entry name" value="Ig-like_fold"/>
</dbReference>
<feature type="domain" description="CNA-B" evidence="3">
    <location>
        <begin position="1338"/>
        <end position="1437"/>
    </location>
</feature>
<feature type="region of interest" description="Disordered" evidence="1">
    <location>
        <begin position="672"/>
        <end position="711"/>
    </location>
</feature>
<evidence type="ECO:0000256" key="1">
    <source>
        <dbReference type="SAM" id="MobiDB-lite"/>
    </source>
</evidence>
<organism evidence="5 6">
    <name type="scientific">Streptococcus gallolyticus</name>
    <dbReference type="NCBI Taxonomy" id="315405"/>
    <lineage>
        <taxon>Bacteria</taxon>
        <taxon>Bacillati</taxon>
        <taxon>Bacillota</taxon>
        <taxon>Bacilli</taxon>
        <taxon>Lactobacillales</taxon>
        <taxon>Streptococcaceae</taxon>
        <taxon>Streptococcus</taxon>
    </lineage>
</organism>
<reference evidence="5 6" key="1">
    <citation type="submission" date="2016-10" db="EMBL/GenBank/DDBJ databases">
        <authorList>
            <person name="de Groot N.N."/>
        </authorList>
    </citation>
    <scope>NUCLEOTIDE SEQUENCE [LARGE SCALE GENOMIC DNA]</scope>
    <source>
        <strain evidence="5 6">VTM1R29</strain>
    </source>
</reference>
<dbReference type="Proteomes" id="UP000182764">
    <property type="component" value="Unassembled WGS sequence"/>
</dbReference>
<feature type="domain" description="SpaA-like prealbumin fold" evidence="4">
    <location>
        <begin position="1185"/>
        <end position="1236"/>
    </location>
</feature>
<dbReference type="EMBL" id="FOBM01000005">
    <property type="protein sequence ID" value="SEM19125.1"/>
    <property type="molecule type" value="Genomic_DNA"/>
</dbReference>
<keyword evidence="2" id="KW-0472">Membrane</keyword>
<keyword evidence="2" id="KW-1133">Transmembrane helix</keyword>
<evidence type="ECO:0000259" key="4">
    <source>
        <dbReference type="Pfam" id="PF17802"/>
    </source>
</evidence>
<feature type="transmembrane region" description="Helical" evidence="2">
    <location>
        <begin position="1472"/>
        <end position="1493"/>
    </location>
</feature>
<feature type="transmembrane region" description="Helical" evidence="2">
    <location>
        <begin position="20"/>
        <end position="45"/>
    </location>
</feature>
<proteinExistence type="predicted"/>
<dbReference type="SUPFAM" id="SSF49401">
    <property type="entry name" value="Bacterial adhesins"/>
    <property type="match status" value="1"/>
</dbReference>
<protein>
    <submittedName>
        <fullName evidence="5">LPXTG-motif cell wall anchor domain-containing protein</fullName>
    </submittedName>
</protein>
<sequence length="1502" mass="164122">MKKLRFELTKLIKKRVKDSIIAKIALVLAVFIVFCTTYLLILPALTVSTGSSSSVIQSTENSSSVADESRQDESSSEASQEANNQTESSESAANTTDEAADMVAAGTLSAETSEVTVTVTYEDNTFSEPVTLKVNSVSDTSAINDKLTSELSKTKQSLSQAYSYDISFVTASGEEVEPSKDVNVSLAFKNAVGSSDLQSGWKLYHFVDNDINNVEDLTNKSDTTINQDSSDSATGVEFKSDSFSTYTVAGVTYADFSDYLTNYSYDENSVQEDLSTEELTISLKLSFKINQTNLASEKNYYLVLPDNTSIGDDITIGTEYTGRDSSNIDAFKYKFIKDDSTGKYYVLVTFLDSYVSGMGSGVESTGYINYEAIFGLTHKNDDGGYTVVYSDDVKVEVPAEDITKNYDLTTSKTGTVSYDEDTPYITYTITVDSKYGTPGNIDLTDTLTASGISIDSVDNVSITKSTYAGSTSNITRTETVSKSPTFDTANGTWSLTLDQLTSGGTDSDGNVIGHFYTITYRYKIADLTAGEDVKVSNTVNAVSKDESDKRETSSSTSVDLKLNEVKKSGKYDSSTGKITWTITVNPNGNDIAGAILKDSFLSEASDLTISPSNGYRIYNTSGGYWDGNDTSDIAYIRFNGKKNTKSYTITYTTNVTDTGWSSSHVKNTVILDDDGNFDTTDDQTKDSSNPSIPGSGDLTKNFVSESDTGDSDVKTISWQTNITMPDSGVIEKGTTFRDILTDPYNQNSEIHWYSKSQLQDLYTQLIGVFGEGNFTLKARQKSSGAYTNYVDLDNSVNYTEFMITLTSDFKSTRDVSFQYTSTAKLSGGATLDFRNKITSGDHSSQVDYHYTDNPNVIKMDGNENPATSTITSKDGIIVWKVKVNLSDDATSMTVTDTLPSGVSLSGLTYGQHWGQIYAGISGSSITGGENDWGTYNINLTGSISDDNVVTLNFSTIDGQTLKNNIGGNNDFWLTFTTFYDNFPEEGTIITDTLTNMVSVIVDGDQDYGSDSQTQNLTIGKEKTETTPMTKTGTWDNINRALHYSLSINPNADDLIDGTDELTLTDVLTFYGTDISVALNQSSVKLYYADSGEEVPTSEWSWKVSSTDNGWGTHTSTLTVKFKDATAYTFAYDYTVSKENSTISNTYWPTNTATLSGISSGTTKTTTEVAWSKIGTDAGIDTEKAYTINKVDSSHYGKGLSGAIFTVYKYDGDCNDCNDEVVATYTTDENGHITISKSNFNSTTTSNTIIRIVIPFLGVISVSQPNSTSGFENGTFYYFKETSAPPGYDLPENPKKYYFYYDSSGWLQPTGVLQDAVNLAKDNGFVYIENEKTKAVNLTVNKKWFTADGDETEHSDGSIIYDVIQVATNECGDSTETIYKSNETLTHDDNWTRTYSELPVSGKDNCGNKVNYTYYVKEHAVSGYDTSYSNSNGDSSTNAVDMAIASDSAEITIENTAQKQYALPETGGNGTQWYYITGAIVSLLTLSLLIFKIYKRYQMGEHL</sequence>
<evidence type="ECO:0000256" key="2">
    <source>
        <dbReference type="SAM" id="Phobius"/>
    </source>
</evidence>
<dbReference type="RefSeq" id="WP_074596549.1">
    <property type="nucleotide sequence ID" value="NZ_FNUH01000005.1"/>
</dbReference>
<evidence type="ECO:0000313" key="6">
    <source>
        <dbReference type="Proteomes" id="UP000182764"/>
    </source>
</evidence>
<dbReference type="NCBIfam" id="TIGR01167">
    <property type="entry name" value="LPXTG_anchor"/>
    <property type="match status" value="1"/>
</dbReference>
<feature type="compositionally biased region" description="Acidic residues" evidence="1">
    <location>
        <begin position="672"/>
        <end position="681"/>
    </location>
</feature>
<dbReference type="Gene3D" id="2.60.40.740">
    <property type="match status" value="2"/>
</dbReference>
<dbReference type="InterPro" id="IPR008454">
    <property type="entry name" value="Collagen-bd_Cna-like_B-typ_dom"/>
</dbReference>
<dbReference type="InterPro" id="IPR041033">
    <property type="entry name" value="SpaA_PFL_dom_1"/>
</dbReference>
<gene>
    <name evidence="5" type="ORF">SAMN04487839_10538</name>
</gene>
<accession>A0A1H7WDI6</accession>